<dbReference type="InterPro" id="IPR003593">
    <property type="entry name" value="AAA+_ATPase"/>
</dbReference>
<evidence type="ECO:0000256" key="4">
    <source>
        <dbReference type="ARBA" id="ARBA00022491"/>
    </source>
</evidence>
<dbReference type="PROSITE" id="PS50045">
    <property type="entry name" value="SIGMA54_INTERACT_4"/>
    <property type="match status" value="1"/>
</dbReference>
<dbReference type="InterPro" id="IPR025662">
    <property type="entry name" value="Sigma_54_int_dom_ATP-bd_1"/>
</dbReference>
<dbReference type="PROSITE" id="PS50110">
    <property type="entry name" value="RESPONSE_REGULATORY"/>
    <property type="match status" value="1"/>
</dbReference>
<keyword evidence="10" id="KW-0238">DNA-binding</keyword>
<evidence type="ECO:0000256" key="2">
    <source>
        <dbReference type="ARBA" id="ARBA00019059"/>
    </source>
</evidence>
<sequence length="446" mass="49622">MPRVLIADDDSEVRAVVKAIVEREGLVPLEAEDGLEVLGMLEAGQPDAVLLDLKMPSLDGFAVLEELRRRAPHLPVVILTGHGDVETAVEAIKRGAYDFITKPPDFNKLLITIRRAIERGTLEREIRKSNETLELSLEHLLGRSEEVRPVARQILQVARTDFSLILQGETGTGKSYLAGIIHTISKRAEAPFVRVDIGLMPDTLVESELFGYRKGAFTGAERDKPGYFETARGGTLLIDEVENMTAHVQGKLLSVLESKRIIPLGSTEPVAVDVRIIAASNRNIMQSVEKNTFRDDLFFRLGEFVITLPPLRDRSEDIPLFARKFLAEASLELKKQMQGITDDAIALLMKHSWPGNIRELKNVMRRAVLLSGDGVVCPKDIDIVRKGDGTASMRLPLSLKGAAREAERETIMKTLRQTGNNKAEAARSLRISYRVLLEKIKRYGIH</sequence>
<keyword evidence="5 16" id="KW-0597">Phosphoprotein</keyword>
<dbReference type="InterPro" id="IPR011006">
    <property type="entry name" value="CheY-like_superfamily"/>
</dbReference>
<feature type="modified residue" description="4-aspartylphosphate" evidence="16">
    <location>
        <position position="52"/>
    </location>
</feature>
<dbReference type="Gene3D" id="1.10.8.60">
    <property type="match status" value="1"/>
</dbReference>
<dbReference type="GO" id="GO:0043565">
    <property type="term" value="F:sequence-specific DNA binding"/>
    <property type="evidence" value="ECO:0007669"/>
    <property type="project" value="InterPro"/>
</dbReference>
<keyword evidence="3" id="KW-0963">Cytoplasm</keyword>
<dbReference type="Pfam" id="PF02954">
    <property type="entry name" value="HTH_8"/>
    <property type="match status" value="1"/>
</dbReference>
<dbReference type="EMBL" id="JAIOIV010000089">
    <property type="protein sequence ID" value="MBZ0156759.1"/>
    <property type="molecule type" value="Genomic_DNA"/>
</dbReference>
<dbReference type="Pfam" id="PF00158">
    <property type="entry name" value="Sigma54_activat"/>
    <property type="match status" value="1"/>
</dbReference>
<comment type="subcellular location">
    <subcellularLocation>
        <location evidence="1">Cytoplasm</location>
    </subcellularLocation>
</comment>
<evidence type="ECO:0000259" key="18">
    <source>
        <dbReference type="PROSITE" id="PS50110"/>
    </source>
</evidence>
<dbReference type="AlphaFoldDB" id="A0A953JDP6"/>
<dbReference type="InterPro" id="IPR027417">
    <property type="entry name" value="P-loop_NTPase"/>
</dbReference>
<evidence type="ECO:0000256" key="12">
    <source>
        <dbReference type="ARBA" id="ARBA00023163"/>
    </source>
</evidence>
<dbReference type="SUPFAM" id="SSF52540">
    <property type="entry name" value="P-loop containing nucleoside triphosphate hydrolases"/>
    <property type="match status" value="1"/>
</dbReference>
<name>A0A953JDP6_9BACT</name>
<dbReference type="SUPFAM" id="SSF46689">
    <property type="entry name" value="Homeodomain-like"/>
    <property type="match status" value="1"/>
</dbReference>
<feature type="domain" description="Sigma-54 factor interaction" evidence="17">
    <location>
        <begin position="140"/>
        <end position="369"/>
    </location>
</feature>
<keyword evidence="7" id="KW-0067">ATP-binding</keyword>
<keyword evidence="11" id="KW-0010">Activator</keyword>
<accession>A0A953JDP6</accession>
<evidence type="ECO:0000256" key="7">
    <source>
        <dbReference type="ARBA" id="ARBA00022840"/>
    </source>
</evidence>
<dbReference type="SMART" id="SM00448">
    <property type="entry name" value="REC"/>
    <property type="match status" value="1"/>
</dbReference>
<dbReference type="InterPro" id="IPR058031">
    <property type="entry name" value="AAA_lid_NorR"/>
</dbReference>
<keyword evidence="13" id="KW-0535">Nitrogen fixation</keyword>
<reference evidence="19" key="2">
    <citation type="submission" date="2021-08" db="EMBL/GenBank/DDBJ databases">
        <authorList>
            <person name="Dalcin Martins P."/>
        </authorList>
    </citation>
    <scope>NUCLEOTIDE SEQUENCE</scope>
    <source>
        <strain evidence="19">MAG_39</strain>
    </source>
</reference>
<comment type="caution">
    <text evidence="19">The sequence shown here is derived from an EMBL/GenBank/DDBJ whole genome shotgun (WGS) entry which is preliminary data.</text>
</comment>
<dbReference type="PRINTS" id="PR01590">
    <property type="entry name" value="HTHFIS"/>
</dbReference>
<evidence type="ECO:0000256" key="13">
    <source>
        <dbReference type="ARBA" id="ARBA00023231"/>
    </source>
</evidence>
<evidence type="ECO:0000256" key="3">
    <source>
        <dbReference type="ARBA" id="ARBA00022490"/>
    </source>
</evidence>
<dbReference type="GO" id="GO:0005524">
    <property type="term" value="F:ATP binding"/>
    <property type="evidence" value="ECO:0007669"/>
    <property type="project" value="UniProtKB-KW"/>
</dbReference>
<reference evidence="19" key="1">
    <citation type="journal article" date="2021" name="bioRxiv">
        <title>Unraveling nitrogen, sulfur and carbon metabolic pathways and microbial community transcriptional responses to substrate deprivation and toxicity stresses in a bioreactor mimicking anoxic brackish coastal sediment conditions.</title>
        <authorList>
            <person name="Martins P.D."/>
            <person name="Echeveste M.J."/>
            <person name="Arshad A."/>
            <person name="Kurth J."/>
            <person name="Ouboter H."/>
            <person name="Jetten M.S.M."/>
            <person name="Welte C.U."/>
        </authorList>
    </citation>
    <scope>NUCLEOTIDE SEQUENCE</scope>
    <source>
        <strain evidence="19">MAG_39</strain>
    </source>
</reference>
<feature type="domain" description="Response regulatory" evidence="18">
    <location>
        <begin position="3"/>
        <end position="117"/>
    </location>
</feature>
<dbReference type="PANTHER" id="PTHR32071">
    <property type="entry name" value="TRANSCRIPTIONAL REGULATORY PROTEIN"/>
    <property type="match status" value="1"/>
</dbReference>
<keyword evidence="12" id="KW-0804">Transcription</keyword>
<dbReference type="InterPro" id="IPR025944">
    <property type="entry name" value="Sigma_54_int_dom_CS"/>
</dbReference>
<evidence type="ECO:0000256" key="8">
    <source>
        <dbReference type="ARBA" id="ARBA00023012"/>
    </source>
</evidence>
<dbReference type="GO" id="GO:0005737">
    <property type="term" value="C:cytoplasm"/>
    <property type="evidence" value="ECO:0007669"/>
    <property type="project" value="UniProtKB-SubCell"/>
</dbReference>
<protein>
    <recommendedName>
        <fullName evidence="2">DNA-binding transcriptional regulator NtrC</fullName>
    </recommendedName>
    <alternativeName>
        <fullName evidence="14">Nitrogen regulation protein NR(I)</fullName>
    </alternativeName>
    <alternativeName>
        <fullName evidence="15">Nitrogen regulator I</fullName>
    </alternativeName>
</protein>
<dbReference type="InterPro" id="IPR002197">
    <property type="entry name" value="HTH_Fis"/>
</dbReference>
<dbReference type="InterPro" id="IPR009057">
    <property type="entry name" value="Homeodomain-like_sf"/>
</dbReference>
<keyword evidence="9" id="KW-0805">Transcription regulation</keyword>
<dbReference type="PANTHER" id="PTHR32071:SF95">
    <property type="entry name" value="DNA-BINDING TRANSCRIPTIONAL REGULATOR NTRC"/>
    <property type="match status" value="1"/>
</dbReference>
<dbReference type="Gene3D" id="3.40.50.2300">
    <property type="match status" value="1"/>
</dbReference>
<dbReference type="GO" id="GO:0000160">
    <property type="term" value="P:phosphorelay signal transduction system"/>
    <property type="evidence" value="ECO:0007669"/>
    <property type="project" value="UniProtKB-KW"/>
</dbReference>
<dbReference type="CDD" id="cd00009">
    <property type="entry name" value="AAA"/>
    <property type="match status" value="1"/>
</dbReference>
<dbReference type="FunFam" id="3.40.50.2300:FF:000018">
    <property type="entry name" value="DNA-binding transcriptional regulator NtrC"/>
    <property type="match status" value="1"/>
</dbReference>
<evidence type="ECO:0000256" key="14">
    <source>
        <dbReference type="ARBA" id="ARBA00029881"/>
    </source>
</evidence>
<evidence type="ECO:0000256" key="11">
    <source>
        <dbReference type="ARBA" id="ARBA00023159"/>
    </source>
</evidence>
<dbReference type="Pfam" id="PF00072">
    <property type="entry name" value="Response_reg"/>
    <property type="match status" value="1"/>
</dbReference>
<evidence type="ECO:0000259" key="17">
    <source>
        <dbReference type="PROSITE" id="PS50045"/>
    </source>
</evidence>
<keyword evidence="4" id="KW-0678">Repressor</keyword>
<dbReference type="InterPro" id="IPR002078">
    <property type="entry name" value="Sigma_54_int"/>
</dbReference>
<evidence type="ECO:0000256" key="6">
    <source>
        <dbReference type="ARBA" id="ARBA00022741"/>
    </source>
</evidence>
<evidence type="ECO:0000313" key="19">
    <source>
        <dbReference type="EMBL" id="MBZ0156759.1"/>
    </source>
</evidence>
<dbReference type="PROSITE" id="PS00688">
    <property type="entry name" value="SIGMA54_INTERACT_3"/>
    <property type="match status" value="1"/>
</dbReference>
<dbReference type="SMART" id="SM00382">
    <property type="entry name" value="AAA"/>
    <property type="match status" value="1"/>
</dbReference>
<evidence type="ECO:0000256" key="5">
    <source>
        <dbReference type="ARBA" id="ARBA00022553"/>
    </source>
</evidence>
<evidence type="ECO:0000256" key="9">
    <source>
        <dbReference type="ARBA" id="ARBA00023015"/>
    </source>
</evidence>
<proteinExistence type="predicted"/>
<gene>
    <name evidence="19" type="ORF">K8I29_11205</name>
</gene>
<dbReference type="Proteomes" id="UP000705867">
    <property type="component" value="Unassembled WGS sequence"/>
</dbReference>
<dbReference type="Pfam" id="PF25601">
    <property type="entry name" value="AAA_lid_14"/>
    <property type="match status" value="1"/>
</dbReference>
<dbReference type="GO" id="GO:0006355">
    <property type="term" value="P:regulation of DNA-templated transcription"/>
    <property type="evidence" value="ECO:0007669"/>
    <property type="project" value="InterPro"/>
</dbReference>
<evidence type="ECO:0000313" key="20">
    <source>
        <dbReference type="Proteomes" id="UP000705867"/>
    </source>
</evidence>
<dbReference type="InterPro" id="IPR001789">
    <property type="entry name" value="Sig_transdc_resp-reg_receiver"/>
</dbReference>
<dbReference type="Gene3D" id="1.10.10.60">
    <property type="entry name" value="Homeodomain-like"/>
    <property type="match status" value="1"/>
</dbReference>
<dbReference type="SUPFAM" id="SSF52172">
    <property type="entry name" value="CheY-like"/>
    <property type="match status" value="1"/>
</dbReference>
<dbReference type="FunFam" id="3.40.50.300:FF:000006">
    <property type="entry name" value="DNA-binding transcriptional regulator NtrC"/>
    <property type="match status" value="1"/>
</dbReference>
<evidence type="ECO:0000256" key="15">
    <source>
        <dbReference type="ARBA" id="ARBA00031910"/>
    </source>
</evidence>
<keyword evidence="8" id="KW-0902">Two-component regulatory system</keyword>
<keyword evidence="6" id="KW-0547">Nucleotide-binding</keyword>
<evidence type="ECO:0000256" key="16">
    <source>
        <dbReference type="PROSITE-ProRule" id="PRU00169"/>
    </source>
</evidence>
<evidence type="ECO:0000256" key="10">
    <source>
        <dbReference type="ARBA" id="ARBA00023125"/>
    </source>
</evidence>
<evidence type="ECO:0000256" key="1">
    <source>
        <dbReference type="ARBA" id="ARBA00004496"/>
    </source>
</evidence>
<organism evidence="19 20">
    <name type="scientific">Candidatus Nitrobium versatile</name>
    <dbReference type="NCBI Taxonomy" id="2884831"/>
    <lineage>
        <taxon>Bacteria</taxon>
        <taxon>Pseudomonadati</taxon>
        <taxon>Nitrospirota</taxon>
        <taxon>Nitrospiria</taxon>
        <taxon>Nitrospirales</taxon>
        <taxon>Nitrospiraceae</taxon>
        <taxon>Candidatus Nitrobium</taxon>
    </lineage>
</organism>
<dbReference type="Gene3D" id="3.40.50.300">
    <property type="entry name" value="P-loop containing nucleotide triphosphate hydrolases"/>
    <property type="match status" value="1"/>
</dbReference>
<dbReference type="PROSITE" id="PS00675">
    <property type="entry name" value="SIGMA54_INTERACT_1"/>
    <property type="match status" value="1"/>
</dbReference>